<gene>
    <name evidence="3" type="ORF">JIN83_03740</name>
</gene>
<name>A0AAE2VB28_9BACT</name>
<accession>A0AAE2VB28</accession>
<evidence type="ECO:0000256" key="1">
    <source>
        <dbReference type="SAM" id="MobiDB-lite"/>
    </source>
</evidence>
<evidence type="ECO:0000313" key="3">
    <source>
        <dbReference type="EMBL" id="MBK1854055.1"/>
    </source>
</evidence>
<dbReference type="Gene3D" id="2.160.20.10">
    <property type="entry name" value="Single-stranded right-handed beta-helix, Pectin lyase-like"/>
    <property type="match status" value="1"/>
</dbReference>
<feature type="signal peptide" evidence="2">
    <location>
        <begin position="1"/>
        <end position="33"/>
    </location>
</feature>
<evidence type="ECO:0000313" key="4">
    <source>
        <dbReference type="Proteomes" id="UP000634206"/>
    </source>
</evidence>
<keyword evidence="2" id="KW-0732">Signal</keyword>
<keyword evidence="4" id="KW-1185">Reference proteome</keyword>
<dbReference type="Proteomes" id="UP000634206">
    <property type="component" value="Unassembled WGS sequence"/>
</dbReference>
<comment type="caution">
    <text evidence="3">The sequence shown here is derived from an EMBL/GenBank/DDBJ whole genome shotgun (WGS) entry which is preliminary data.</text>
</comment>
<dbReference type="AlphaFoldDB" id="A0AAE2VB28"/>
<feature type="chain" id="PRO_5042042319" evidence="2">
    <location>
        <begin position="34"/>
        <end position="447"/>
    </location>
</feature>
<proteinExistence type="predicted"/>
<protein>
    <submittedName>
        <fullName evidence="3">Right-handed parallel beta-helix repeat-containing protein</fullName>
    </submittedName>
</protein>
<dbReference type="EMBL" id="JAENIG010000002">
    <property type="protein sequence ID" value="MBK1854055.1"/>
    <property type="molecule type" value="Genomic_DNA"/>
</dbReference>
<reference evidence="3" key="1">
    <citation type="submission" date="2021-01" db="EMBL/GenBank/DDBJ databases">
        <title>Modified the classification status of verrucomicrobia.</title>
        <authorList>
            <person name="Feng X."/>
        </authorList>
    </citation>
    <scope>NUCLEOTIDE SEQUENCE</scope>
    <source>
        <strain evidence="3">5K15</strain>
    </source>
</reference>
<dbReference type="SUPFAM" id="SSF51126">
    <property type="entry name" value="Pectin lyase-like"/>
    <property type="match status" value="1"/>
</dbReference>
<feature type="region of interest" description="Disordered" evidence="1">
    <location>
        <begin position="427"/>
        <end position="447"/>
    </location>
</feature>
<dbReference type="RefSeq" id="WP_309488662.1">
    <property type="nucleotide sequence ID" value="NZ_JAENIG010000002.1"/>
</dbReference>
<sequence>MKNSSIPPHSRRKQLLSSISLMLGLMMAGLVQAESKVTVQSLEELRQAVTKSDQAVVLAAGDYNLADLSKKNRYVEVSGSNNKIDLTGVMLEAPVGSTKSCYFRVTGDHNMIKGGTFEDTYENGLQEVKDFSQYNMERRKLASGLRGDPVVKVSGDHNQIHGLKLTVRGSFPYGYGSIYGIGRDNVFGLDKRCGILLTGRHNMLQRCEIQMRAFGHGIYMQAPADHSVIKHCYVEGRMRASKELYAETHAKDLPKRSKYRSDGRPIPRDVMLPLSEDGIRSYARSGHVTVENCRVKQMRGGVRLYLARSATVKDTIAIDCGATNFNMPKKGKVSGSFGNFSYAPLSDFRLSRSVQDLDITIIRSPEIVGPHNLADIQGDKHKIIFRRQPGAEDENLRPIVVTGKGSNIINATEYPIILESSSSGNTILSSGEVTDRGKNNKVTIRKP</sequence>
<dbReference type="InterPro" id="IPR012334">
    <property type="entry name" value="Pectin_lyas_fold"/>
</dbReference>
<organism evidence="3 4">
    <name type="scientific">Oceaniferula flava</name>
    <dbReference type="NCBI Taxonomy" id="2800421"/>
    <lineage>
        <taxon>Bacteria</taxon>
        <taxon>Pseudomonadati</taxon>
        <taxon>Verrucomicrobiota</taxon>
        <taxon>Verrucomicrobiia</taxon>
        <taxon>Verrucomicrobiales</taxon>
        <taxon>Verrucomicrobiaceae</taxon>
        <taxon>Oceaniferula</taxon>
    </lineage>
</organism>
<evidence type="ECO:0000256" key="2">
    <source>
        <dbReference type="SAM" id="SignalP"/>
    </source>
</evidence>
<dbReference type="InterPro" id="IPR011050">
    <property type="entry name" value="Pectin_lyase_fold/virulence"/>
</dbReference>